<evidence type="ECO:0000313" key="10">
    <source>
        <dbReference type="EMBL" id="SEP59078.1"/>
    </source>
</evidence>
<dbReference type="AlphaFoldDB" id="A0A1H8Z644"/>
<keyword evidence="5 7" id="KW-0805">Transcription regulation</keyword>
<feature type="compositionally biased region" description="Polar residues" evidence="8">
    <location>
        <begin position="378"/>
        <end position="391"/>
    </location>
</feature>
<evidence type="ECO:0000256" key="6">
    <source>
        <dbReference type="ARBA" id="ARBA00023163"/>
    </source>
</evidence>
<evidence type="ECO:0000256" key="3">
    <source>
        <dbReference type="ARBA" id="ARBA00022814"/>
    </source>
</evidence>
<dbReference type="EMBL" id="FOEN01000001">
    <property type="protein sequence ID" value="SEP59078.1"/>
    <property type="molecule type" value="Genomic_DNA"/>
</dbReference>
<dbReference type="FunFam" id="3.30.300.20:FF:000005">
    <property type="entry name" value="Transcription termination/antitermination protein NusA"/>
    <property type="match status" value="1"/>
</dbReference>
<dbReference type="InterPro" id="IPR012340">
    <property type="entry name" value="NA-bd_OB-fold"/>
</dbReference>
<evidence type="ECO:0000256" key="2">
    <source>
        <dbReference type="ARBA" id="ARBA00022490"/>
    </source>
</evidence>
<keyword evidence="4 7" id="KW-0694">RNA-binding</keyword>
<dbReference type="InterPro" id="IPR013735">
    <property type="entry name" value="TF_NusA_N"/>
</dbReference>
<dbReference type="NCBIfam" id="TIGR01953">
    <property type="entry name" value="NusA"/>
    <property type="match status" value="1"/>
</dbReference>
<dbReference type="Pfam" id="PF13184">
    <property type="entry name" value="KH_NusA_1st"/>
    <property type="match status" value="1"/>
</dbReference>
<dbReference type="InterPro" id="IPR025249">
    <property type="entry name" value="TF_NusA_KH_1st"/>
</dbReference>
<dbReference type="Pfam" id="PF08529">
    <property type="entry name" value="NusA_N"/>
    <property type="match status" value="1"/>
</dbReference>
<sequence>MSKELVQAMDLLEEEKGINREIIKEALETALELAYKKNYGQAQNVEVDFNLETGDIKVYSVKEVVETNFDSTLEISLEEARQINRVYEIGDHIKFEVTPKDFGRIATQTAKHVVMQRIREAERDIIYNEYIQYEDEILTGTIERIDNRFVYVNLGKVEAVMPIREQIPGETFTMDQRIKVYVVKVDKTTRGPQIVVSRSHEDFLRRLFEQQVPEIYEGIVEIMAIAREAGDRAKVAVRSRDPQVDPVGTCVGQGGQRVQTIVSELHGENMDIIEYHEDPSIFIKNAMNPADVVDVFFQEEDNVALVVVPDYQLSLAIGKKGQNARLAARLTGHKIDIKSESAYEEYLTELQEEPKEEILADVENEELDPANEMNLVSEDSTLTNENSNLASDSVDEIDSATIDNDELALEDDSETIEDSETEIE</sequence>
<dbReference type="SUPFAM" id="SSF54814">
    <property type="entry name" value="Prokaryotic type KH domain (KH-domain type II)"/>
    <property type="match status" value="2"/>
</dbReference>
<evidence type="ECO:0000259" key="9">
    <source>
        <dbReference type="PROSITE" id="PS50126"/>
    </source>
</evidence>
<comment type="subunit">
    <text evidence="7">Monomer. Binds directly to the core enzyme of the DNA-dependent RNA polymerase and to nascent RNA.</text>
</comment>
<dbReference type="GO" id="GO:0031564">
    <property type="term" value="P:transcription antitermination"/>
    <property type="evidence" value="ECO:0007669"/>
    <property type="project" value="UniProtKB-UniRule"/>
</dbReference>
<keyword evidence="3 7" id="KW-0889">Transcription antitermination</keyword>
<name>A0A1H8Z644_9LACT</name>
<dbReference type="Pfam" id="PF26594">
    <property type="entry name" value="KH_NusA_2nd"/>
    <property type="match status" value="1"/>
</dbReference>
<dbReference type="SUPFAM" id="SSF69705">
    <property type="entry name" value="Transcription factor NusA, N-terminal domain"/>
    <property type="match status" value="1"/>
</dbReference>
<dbReference type="GO" id="GO:0003723">
    <property type="term" value="F:RNA binding"/>
    <property type="evidence" value="ECO:0007669"/>
    <property type="project" value="UniProtKB-UniRule"/>
</dbReference>
<evidence type="ECO:0000256" key="7">
    <source>
        <dbReference type="HAMAP-Rule" id="MF_00945"/>
    </source>
</evidence>
<dbReference type="InterPro" id="IPR036555">
    <property type="entry name" value="NusA_N_sf"/>
</dbReference>
<dbReference type="PROSITE" id="PS50084">
    <property type="entry name" value="KH_TYPE_1"/>
    <property type="match status" value="1"/>
</dbReference>
<feature type="region of interest" description="Disordered" evidence="8">
    <location>
        <begin position="378"/>
        <end position="424"/>
    </location>
</feature>
<dbReference type="InterPro" id="IPR009019">
    <property type="entry name" value="KH_sf_prok-type"/>
</dbReference>
<dbReference type="Gene3D" id="3.30.1480.10">
    <property type="entry name" value="NusA, N-terminal domain"/>
    <property type="match status" value="1"/>
</dbReference>
<dbReference type="InterPro" id="IPR015946">
    <property type="entry name" value="KH_dom-like_a/b"/>
</dbReference>
<reference evidence="10 11" key="1">
    <citation type="submission" date="2016-10" db="EMBL/GenBank/DDBJ databases">
        <authorList>
            <person name="de Groot N.N."/>
        </authorList>
    </citation>
    <scope>NUCLEOTIDE SEQUENCE [LARGE SCALE GENOMIC DNA]</scope>
    <source>
        <strain evidence="10 11">DSM 15695</strain>
    </source>
</reference>
<dbReference type="FunFam" id="2.40.50.140:FF:000058">
    <property type="entry name" value="Transcription termination/antitermination protein NusA"/>
    <property type="match status" value="1"/>
</dbReference>
<keyword evidence="11" id="KW-1185">Reference proteome</keyword>
<dbReference type="GO" id="GO:0006353">
    <property type="term" value="P:DNA-templated transcription termination"/>
    <property type="evidence" value="ECO:0007669"/>
    <property type="project" value="UniProtKB-UniRule"/>
</dbReference>
<dbReference type="SUPFAM" id="SSF50249">
    <property type="entry name" value="Nucleic acid-binding proteins"/>
    <property type="match status" value="1"/>
</dbReference>
<protein>
    <recommendedName>
        <fullName evidence="7">Transcription termination/antitermination protein NusA</fullName>
    </recommendedName>
</protein>
<keyword evidence="1 7" id="KW-0806">Transcription termination</keyword>
<dbReference type="InterPro" id="IPR030842">
    <property type="entry name" value="TF_NusA_bacterial"/>
</dbReference>
<accession>A0A1H8Z644</accession>
<dbReference type="InterPro" id="IPR058582">
    <property type="entry name" value="KH_NusA_2nd"/>
</dbReference>
<comment type="similarity">
    <text evidence="7">Belongs to the NusA family.</text>
</comment>
<dbReference type="CDD" id="cd04455">
    <property type="entry name" value="S1_NusA"/>
    <property type="match status" value="1"/>
</dbReference>
<evidence type="ECO:0000256" key="5">
    <source>
        <dbReference type="ARBA" id="ARBA00023015"/>
    </source>
</evidence>
<dbReference type="CDD" id="cd22529">
    <property type="entry name" value="KH-II_NusA_rpt2"/>
    <property type="match status" value="1"/>
</dbReference>
<dbReference type="FunFam" id="3.30.1480.10:FF:000002">
    <property type="entry name" value="Transcription termination/antitermination protein NusA"/>
    <property type="match status" value="1"/>
</dbReference>
<organism evidence="10 11">
    <name type="scientific">Ignavigranum ruoffiae</name>
    <dbReference type="NCBI Taxonomy" id="89093"/>
    <lineage>
        <taxon>Bacteria</taxon>
        <taxon>Bacillati</taxon>
        <taxon>Bacillota</taxon>
        <taxon>Bacilli</taxon>
        <taxon>Lactobacillales</taxon>
        <taxon>Aerococcaceae</taxon>
        <taxon>Ignavigranum</taxon>
    </lineage>
</organism>
<feature type="domain" description="S1 motif" evidence="9">
    <location>
        <begin position="135"/>
        <end position="199"/>
    </location>
</feature>
<keyword evidence="6 7" id="KW-0804">Transcription</keyword>
<dbReference type="STRING" id="89093.SAMN04488558_101140"/>
<dbReference type="HAMAP" id="MF_00945_B">
    <property type="entry name" value="NusA_B"/>
    <property type="match status" value="1"/>
</dbReference>
<feature type="compositionally biased region" description="Acidic residues" evidence="8">
    <location>
        <begin position="393"/>
        <end position="424"/>
    </location>
</feature>
<dbReference type="CDD" id="cd02134">
    <property type="entry name" value="KH-II_NusA_rpt1"/>
    <property type="match status" value="1"/>
</dbReference>
<dbReference type="RefSeq" id="WP_092569751.1">
    <property type="nucleotide sequence ID" value="NZ_CALUDV010000004.1"/>
</dbReference>
<comment type="subcellular location">
    <subcellularLocation>
        <location evidence="7">Cytoplasm</location>
    </subcellularLocation>
</comment>
<dbReference type="InterPro" id="IPR003029">
    <property type="entry name" value="S1_domain"/>
</dbReference>
<dbReference type="Pfam" id="PF00575">
    <property type="entry name" value="S1"/>
    <property type="match status" value="1"/>
</dbReference>
<dbReference type="FunFam" id="3.30.300.20:FF:000002">
    <property type="entry name" value="Transcription termination/antitermination protein NusA"/>
    <property type="match status" value="1"/>
</dbReference>
<dbReference type="Gene3D" id="3.30.300.20">
    <property type="match status" value="2"/>
</dbReference>
<dbReference type="SMART" id="SM00316">
    <property type="entry name" value="S1"/>
    <property type="match status" value="1"/>
</dbReference>
<dbReference type="PANTHER" id="PTHR22648">
    <property type="entry name" value="TRANSCRIPTION TERMINATION FACTOR NUSA"/>
    <property type="match status" value="1"/>
</dbReference>
<comment type="function">
    <text evidence="7">Participates in both transcription termination and antitermination.</text>
</comment>
<dbReference type="Gene3D" id="2.40.50.140">
    <property type="entry name" value="Nucleic acid-binding proteins"/>
    <property type="match status" value="1"/>
</dbReference>
<evidence type="ECO:0000256" key="8">
    <source>
        <dbReference type="SAM" id="MobiDB-lite"/>
    </source>
</evidence>
<dbReference type="OrthoDB" id="9807233at2"/>
<dbReference type="Proteomes" id="UP000198833">
    <property type="component" value="Unassembled WGS sequence"/>
</dbReference>
<keyword evidence="2 7" id="KW-0963">Cytoplasm</keyword>
<evidence type="ECO:0000313" key="11">
    <source>
        <dbReference type="Proteomes" id="UP000198833"/>
    </source>
</evidence>
<dbReference type="InterPro" id="IPR010213">
    <property type="entry name" value="TF_NusA"/>
</dbReference>
<evidence type="ECO:0000256" key="4">
    <source>
        <dbReference type="ARBA" id="ARBA00022884"/>
    </source>
</evidence>
<proteinExistence type="inferred from homology"/>
<dbReference type="GO" id="GO:0003700">
    <property type="term" value="F:DNA-binding transcription factor activity"/>
    <property type="evidence" value="ECO:0007669"/>
    <property type="project" value="InterPro"/>
</dbReference>
<dbReference type="GO" id="GO:0005829">
    <property type="term" value="C:cytosol"/>
    <property type="evidence" value="ECO:0007669"/>
    <property type="project" value="TreeGrafter"/>
</dbReference>
<dbReference type="PANTHER" id="PTHR22648:SF0">
    <property type="entry name" value="TRANSCRIPTION TERMINATION_ANTITERMINATION PROTEIN NUSA"/>
    <property type="match status" value="1"/>
</dbReference>
<evidence type="ECO:0000256" key="1">
    <source>
        <dbReference type="ARBA" id="ARBA00022472"/>
    </source>
</evidence>
<dbReference type="PROSITE" id="PS50126">
    <property type="entry name" value="S1"/>
    <property type="match status" value="1"/>
</dbReference>
<gene>
    <name evidence="7" type="primary">nusA</name>
    <name evidence="10" type="ORF">SAMN04488558_101140</name>
</gene>